<organism evidence="4 5">
    <name type="scientific">Kribbella karoonensis</name>
    <dbReference type="NCBI Taxonomy" id="324851"/>
    <lineage>
        <taxon>Bacteria</taxon>
        <taxon>Bacillati</taxon>
        <taxon>Actinomycetota</taxon>
        <taxon>Actinomycetes</taxon>
        <taxon>Propionibacteriales</taxon>
        <taxon>Kribbellaceae</taxon>
        <taxon>Kribbella</taxon>
    </lineage>
</organism>
<dbReference type="SMART" id="SM00116">
    <property type="entry name" value="CBS"/>
    <property type="match status" value="2"/>
</dbReference>
<dbReference type="Pfam" id="PF04972">
    <property type="entry name" value="BON"/>
    <property type="match status" value="1"/>
</dbReference>
<gene>
    <name evidence="4" type="ORF">GCM10009742_54420</name>
</gene>
<dbReference type="Gene3D" id="3.10.580.10">
    <property type="entry name" value="CBS-domain"/>
    <property type="match status" value="1"/>
</dbReference>
<name>A0ABP4Q4N0_9ACTN</name>
<feature type="domain" description="CBS" evidence="3">
    <location>
        <begin position="84"/>
        <end position="144"/>
    </location>
</feature>
<dbReference type="EMBL" id="BAAAND010000008">
    <property type="protein sequence ID" value="GAA1599680.1"/>
    <property type="molecule type" value="Genomic_DNA"/>
</dbReference>
<keyword evidence="5" id="KW-1185">Reference proteome</keyword>
<dbReference type="InterPro" id="IPR051257">
    <property type="entry name" value="Diverse_CBS-Domain"/>
</dbReference>
<dbReference type="PANTHER" id="PTHR43080:SF29">
    <property type="entry name" value="OS02G0818000 PROTEIN"/>
    <property type="match status" value="1"/>
</dbReference>
<evidence type="ECO:0000259" key="3">
    <source>
        <dbReference type="PROSITE" id="PS51371"/>
    </source>
</evidence>
<keyword evidence="1 2" id="KW-0129">CBS domain</keyword>
<accession>A0ABP4Q4N0</accession>
<comment type="caution">
    <text evidence="4">The sequence shown here is derived from an EMBL/GenBank/DDBJ whole genome shotgun (WGS) entry which is preliminary data.</text>
</comment>
<dbReference type="Pfam" id="PF00571">
    <property type="entry name" value="CBS"/>
    <property type="match status" value="2"/>
</dbReference>
<evidence type="ECO:0000256" key="2">
    <source>
        <dbReference type="PROSITE-ProRule" id="PRU00703"/>
    </source>
</evidence>
<evidence type="ECO:0000313" key="4">
    <source>
        <dbReference type="EMBL" id="GAA1599680.1"/>
    </source>
</evidence>
<evidence type="ECO:0000256" key="1">
    <source>
        <dbReference type="ARBA" id="ARBA00023122"/>
    </source>
</evidence>
<dbReference type="InterPro" id="IPR046342">
    <property type="entry name" value="CBS_dom_sf"/>
</dbReference>
<protein>
    <submittedName>
        <fullName evidence="4">CBS domain-containing protein</fullName>
    </submittedName>
</protein>
<proteinExistence type="predicted"/>
<reference evidence="5" key="1">
    <citation type="journal article" date="2019" name="Int. J. Syst. Evol. Microbiol.">
        <title>The Global Catalogue of Microorganisms (GCM) 10K type strain sequencing project: providing services to taxonomists for standard genome sequencing and annotation.</title>
        <authorList>
            <consortium name="The Broad Institute Genomics Platform"/>
            <consortium name="The Broad Institute Genome Sequencing Center for Infectious Disease"/>
            <person name="Wu L."/>
            <person name="Ma J."/>
        </authorList>
    </citation>
    <scope>NUCLEOTIDE SEQUENCE [LARGE SCALE GENOMIC DNA]</scope>
    <source>
        <strain evidence="5">JCM 14304</strain>
    </source>
</reference>
<dbReference type="PANTHER" id="PTHR43080">
    <property type="entry name" value="CBS DOMAIN-CONTAINING PROTEIN CBSX3, MITOCHONDRIAL"/>
    <property type="match status" value="1"/>
</dbReference>
<dbReference type="SUPFAM" id="SSF54631">
    <property type="entry name" value="CBS-domain pair"/>
    <property type="match status" value="1"/>
</dbReference>
<dbReference type="Proteomes" id="UP001500190">
    <property type="component" value="Unassembled WGS sequence"/>
</dbReference>
<dbReference type="RefSeq" id="WP_344196280.1">
    <property type="nucleotide sequence ID" value="NZ_BAAAND010000008.1"/>
</dbReference>
<dbReference type="InterPro" id="IPR000644">
    <property type="entry name" value="CBS_dom"/>
</dbReference>
<dbReference type="PROSITE" id="PS51371">
    <property type="entry name" value="CBS"/>
    <property type="match status" value="2"/>
</dbReference>
<dbReference type="InterPro" id="IPR007055">
    <property type="entry name" value="BON_dom"/>
</dbReference>
<sequence length="194" mass="21358">MRVKELMTTPAITVLGETPVSEALRLLDRNQITTLPVVDRQGRLVGVVSEADLIPDMLLVEDRVPSYPLRLSAVFRPRRVAELMANLVMSVHADEDVDAAIDLLRETMVKSLPVVDGEQVVGVISRSDVIHYLAGRDSRIRNDILDQLRARDLNWQVEVDDGIVRVLGTAGELDRRRAESIAGSVAGVIAVHVP</sequence>
<feature type="domain" description="CBS" evidence="3">
    <location>
        <begin position="7"/>
        <end position="66"/>
    </location>
</feature>
<evidence type="ECO:0000313" key="5">
    <source>
        <dbReference type="Proteomes" id="UP001500190"/>
    </source>
</evidence>